<dbReference type="AlphaFoldDB" id="A0A3B9IHY2"/>
<comment type="caution">
    <text evidence="2">The sequence shown here is derived from an EMBL/GenBank/DDBJ whole genome shotgun (WGS) entry which is preliminary data.</text>
</comment>
<feature type="compositionally biased region" description="Acidic residues" evidence="1">
    <location>
        <begin position="51"/>
        <end position="64"/>
    </location>
</feature>
<feature type="compositionally biased region" description="Basic and acidic residues" evidence="1">
    <location>
        <begin position="14"/>
        <end position="26"/>
    </location>
</feature>
<organism evidence="2 3">
    <name type="scientific">Tistrella mobilis</name>
    <dbReference type="NCBI Taxonomy" id="171437"/>
    <lineage>
        <taxon>Bacteria</taxon>
        <taxon>Pseudomonadati</taxon>
        <taxon>Pseudomonadota</taxon>
        <taxon>Alphaproteobacteria</taxon>
        <taxon>Geminicoccales</taxon>
        <taxon>Geminicoccaceae</taxon>
        <taxon>Tistrella</taxon>
    </lineage>
</organism>
<gene>
    <name evidence="2" type="ORF">DCK97_07905</name>
</gene>
<protein>
    <submittedName>
        <fullName evidence="2">Uncharacterized protein</fullName>
    </submittedName>
</protein>
<reference evidence="2 3" key="1">
    <citation type="journal article" date="2018" name="Nat. Biotechnol.">
        <title>A standardized bacterial taxonomy based on genome phylogeny substantially revises the tree of life.</title>
        <authorList>
            <person name="Parks D.H."/>
            <person name="Chuvochina M."/>
            <person name="Waite D.W."/>
            <person name="Rinke C."/>
            <person name="Skarshewski A."/>
            <person name="Chaumeil P.A."/>
            <person name="Hugenholtz P."/>
        </authorList>
    </citation>
    <scope>NUCLEOTIDE SEQUENCE [LARGE SCALE GENOMIC DNA]</scope>
    <source>
        <strain evidence="2">UBA8739</strain>
    </source>
</reference>
<name>A0A3B9IHY2_9PROT</name>
<sequence>MTNRKSPADEADETVARAHTDERLDEALEESFPASDPPSQTEPGNARIDDDPAEDAETEAEEHEEERVDEALEETFPASDPPSHSDPNSGVTRNRKPAPPPDPAR</sequence>
<feature type="region of interest" description="Disordered" evidence="1">
    <location>
        <begin position="1"/>
        <end position="105"/>
    </location>
</feature>
<proteinExistence type="predicted"/>
<evidence type="ECO:0000313" key="2">
    <source>
        <dbReference type="EMBL" id="HAE47328.1"/>
    </source>
</evidence>
<evidence type="ECO:0000313" key="3">
    <source>
        <dbReference type="Proteomes" id="UP000257706"/>
    </source>
</evidence>
<dbReference type="Proteomes" id="UP000257706">
    <property type="component" value="Unassembled WGS sequence"/>
</dbReference>
<evidence type="ECO:0000256" key="1">
    <source>
        <dbReference type="SAM" id="MobiDB-lite"/>
    </source>
</evidence>
<accession>A0A3B9IHY2</accession>
<dbReference type="EMBL" id="DMAI01000125">
    <property type="protein sequence ID" value="HAE47328.1"/>
    <property type="molecule type" value="Genomic_DNA"/>
</dbReference>